<keyword evidence="2 5" id="KW-0853">WD repeat</keyword>
<evidence type="ECO:0000256" key="6">
    <source>
        <dbReference type="SAM" id="MobiDB-lite"/>
    </source>
</evidence>
<dbReference type="Gene3D" id="2.130.10.10">
    <property type="entry name" value="YVTN repeat-like/Quinoprotein amine dehydrogenase"/>
    <property type="match status" value="2"/>
</dbReference>
<dbReference type="InterPro" id="IPR001680">
    <property type="entry name" value="WD40_rpt"/>
</dbReference>
<comment type="caution">
    <text evidence="10">The sequence shown here is derived from an EMBL/GenBank/DDBJ whole genome shotgun (WGS) entry which is preliminary data.</text>
</comment>
<dbReference type="Pfam" id="PF24817">
    <property type="entry name" value="WD40_WDHD1_1st"/>
    <property type="match status" value="1"/>
</dbReference>
<evidence type="ECO:0000256" key="5">
    <source>
        <dbReference type="PROSITE-ProRule" id="PRU00221"/>
    </source>
</evidence>
<dbReference type="Pfam" id="PF12341">
    <property type="entry name" value="Mcl1_mid"/>
    <property type="match status" value="1"/>
</dbReference>
<dbReference type="InterPro" id="IPR019775">
    <property type="entry name" value="WD40_repeat_CS"/>
</dbReference>
<evidence type="ECO:0000256" key="4">
    <source>
        <dbReference type="ARBA" id="ARBA00023242"/>
    </source>
</evidence>
<feature type="domain" description="WDHD1 first WD40" evidence="9">
    <location>
        <begin position="9"/>
        <end position="297"/>
    </location>
</feature>
<feature type="domain" description="WDHD1/CFT4 helical bundle" evidence="8">
    <location>
        <begin position="707"/>
        <end position="806"/>
    </location>
</feature>
<sequence>MSSAKKPMRYAHCEGHVDMCYDETGKHLLTCGCDGDIRKFEGLEDDDPVTHRVGDVVYAIACKNERFYTASDDNTIRAHTLSEGDADGIVTRFTAPATHITFNHSGSRLIAGASDFTVKIVDVESSEQCTFQGHTAPILSVALHPRETYLASSSCDGTIRIWNVSTQEVVKTLTGLPKTNDFGSTKTLCRLAWDKDGKFLAVPLGCEVQVFETDTWELSFSLTDDSIKEMLSIVCFTPCGSYLAASSHDGAVVVWHFKSRRQVALDSHEKRLTITALAWNPSGSNELAFCDNHGNLAVMENLLPGATEKVETSGAQENGDQLMDDIFDDDNDDDMLLEASNRVTPGDGDGDDASSDDEASIGKIKKRYSQMIQDEDSRGPDVDTKLADEAGEIPVAAVAPPTLAPTYEPTPLQPPFQSSSTPVHLAHRFMVWNSVGIIIQYNTEEENSINVEFHDTATHHALHVVNTLGHTMADLSSEAVLLACPSDHDNPSMLVCVNFASQDNHKEWSTPMPHGEDIKTICVGDGWVAVATDKRQVRLFTVGGVQREIFSLPGPVVTMAAFGSQLMVVYHSGLGLPGDQCLGVHLLQMTSRRKALIHGGQLPISPKSTLTWLGFSAEGTPISVDSVGVVRMLNRAFCQSWVQVANTKTQCKGKSDHYWVVGVLENPQQLRAVLCKGSRFPPTLPRPTVLLLPFQLPLCDLSTDKGSLEETFWRSNLFSNHLDWWTTQGYEVDDTAKMNATIPQQEALMKLFALSCRTERESRAVELCRLMPTQHTVQLAIKYASRLHLLPLAQRLNDIARRKAEEEVARQQEDEEEEDFRDALDAG</sequence>
<feature type="compositionally biased region" description="Acidic residues" evidence="6">
    <location>
        <begin position="348"/>
        <end position="359"/>
    </location>
</feature>
<evidence type="ECO:0000259" key="8">
    <source>
        <dbReference type="Pfam" id="PF20946"/>
    </source>
</evidence>
<dbReference type="GO" id="GO:0006281">
    <property type="term" value="P:DNA repair"/>
    <property type="evidence" value="ECO:0007669"/>
    <property type="project" value="TreeGrafter"/>
</dbReference>
<dbReference type="PANTHER" id="PTHR19932:SF10">
    <property type="entry name" value="WD REPEAT AND HMG-BOX DNA-BINDING PROTEIN 1"/>
    <property type="match status" value="1"/>
</dbReference>
<gene>
    <name evidence="10" type="ORF">NP493_801g02049</name>
</gene>
<accession>A0AAD9KPV0</accession>
<evidence type="ECO:0000259" key="9">
    <source>
        <dbReference type="Pfam" id="PF24817"/>
    </source>
</evidence>
<dbReference type="InterPro" id="IPR048591">
    <property type="entry name" value="WDHD1/CFT4_hel"/>
</dbReference>
<protein>
    <submittedName>
        <fullName evidence="10">Uncharacterized protein</fullName>
    </submittedName>
</protein>
<feature type="region of interest" description="Disordered" evidence="6">
    <location>
        <begin position="312"/>
        <end position="359"/>
    </location>
</feature>
<organism evidence="10 11">
    <name type="scientific">Ridgeia piscesae</name>
    <name type="common">Tubeworm</name>
    <dbReference type="NCBI Taxonomy" id="27915"/>
    <lineage>
        <taxon>Eukaryota</taxon>
        <taxon>Metazoa</taxon>
        <taxon>Spiralia</taxon>
        <taxon>Lophotrochozoa</taxon>
        <taxon>Annelida</taxon>
        <taxon>Polychaeta</taxon>
        <taxon>Sedentaria</taxon>
        <taxon>Canalipalpata</taxon>
        <taxon>Sabellida</taxon>
        <taxon>Siboglinidae</taxon>
        <taxon>Ridgeia</taxon>
    </lineage>
</organism>
<reference evidence="10" key="1">
    <citation type="journal article" date="2023" name="Mol. Biol. Evol.">
        <title>Third-Generation Sequencing Reveals the Adaptive Role of the Epigenome in Three Deep-Sea Polychaetes.</title>
        <authorList>
            <person name="Perez M."/>
            <person name="Aroh O."/>
            <person name="Sun Y."/>
            <person name="Lan Y."/>
            <person name="Juniper S.K."/>
            <person name="Young C.R."/>
            <person name="Angers B."/>
            <person name="Qian P.Y."/>
        </authorList>
    </citation>
    <scope>NUCLEOTIDE SEQUENCE</scope>
    <source>
        <strain evidence="10">R07B-5</strain>
    </source>
</reference>
<dbReference type="InterPro" id="IPR015943">
    <property type="entry name" value="WD40/YVTN_repeat-like_dom_sf"/>
</dbReference>
<feature type="domain" description="WDHD1/CFT4 second beta-propeller" evidence="7">
    <location>
        <begin position="415"/>
        <end position="698"/>
    </location>
</feature>
<dbReference type="GO" id="GO:0043596">
    <property type="term" value="C:nuclear replication fork"/>
    <property type="evidence" value="ECO:0007669"/>
    <property type="project" value="TreeGrafter"/>
</dbReference>
<dbReference type="PROSITE" id="PS00678">
    <property type="entry name" value="WD_REPEATS_1"/>
    <property type="match status" value="1"/>
</dbReference>
<dbReference type="InterPro" id="IPR036322">
    <property type="entry name" value="WD40_repeat_dom_sf"/>
</dbReference>
<feature type="region of interest" description="Disordered" evidence="6">
    <location>
        <begin position="803"/>
        <end position="827"/>
    </location>
</feature>
<feature type="repeat" description="WD" evidence="5">
    <location>
        <begin position="234"/>
        <end position="265"/>
    </location>
</feature>
<keyword evidence="3" id="KW-0677">Repeat</keyword>
<name>A0AAD9KPV0_RIDPI</name>
<dbReference type="GO" id="GO:0006261">
    <property type="term" value="P:DNA-templated DNA replication"/>
    <property type="evidence" value="ECO:0007669"/>
    <property type="project" value="TreeGrafter"/>
</dbReference>
<dbReference type="AlphaFoldDB" id="A0AAD9KPV0"/>
<evidence type="ECO:0000256" key="3">
    <source>
        <dbReference type="ARBA" id="ARBA00022737"/>
    </source>
</evidence>
<dbReference type="GO" id="GO:0003682">
    <property type="term" value="F:chromatin binding"/>
    <property type="evidence" value="ECO:0007669"/>
    <property type="project" value="TreeGrafter"/>
</dbReference>
<comment type="subcellular location">
    <subcellularLocation>
        <location evidence="1">Nucleus</location>
    </subcellularLocation>
</comment>
<evidence type="ECO:0000256" key="2">
    <source>
        <dbReference type="ARBA" id="ARBA00022574"/>
    </source>
</evidence>
<dbReference type="PROSITE" id="PS50082">
    <property type="entry name" value="WD_REPEATS_2"/>
    <property type="match status" value="2"/>
</dbReference>
<dbReference type="PANTHER" id="PTHR19932">
    <property type="entry name" value="WD REPEAT AND HMG-BOX DNA BINDING PROTEIN"/>
    <property type="match status" value="1"/>
</dbReference>
<dbReference type="SUPFAM" id="SSF50978">
    <property type="entry name" value="WD40 repeat-like"/>
    <property type="match status" value="1"/>
</dbReference>
<evidence type="ECO:0000313" key="11">
    <source>
        <dbReference type="Proteomes" id="UP001209878"/>
    </source>
</evidence>
<dbReference type="Pfam" id="PF20946">
    <property type="entry name" value="Ctf4_C"/>
    <property type="match status" value="1"/>
</dbReference>
<feature type="repeat" description="WD" evidence="5">
    <location>
        <begin position="131"/>
        <end position="172"/>
    </location>
</feature>
<keyword evidence="11" id="KW-1185">Reference proteome</keyword>
<dbReference type="PROSITE" id="PS50294">
    <property type="entry name" value="WD_REPEATS_REGION"/>
    <property type="match status" value="1"/>
</dbReference>
<keyword evidence="4" id="KW-0539">Nucleus</keyword>
<dbReference type="GO" id="GO:0000278">
    <property type="term" value="P:mitotic cell cycle"/>
    <property type="evidence" value="ECO:0007669"/>
    <property type="project" value="TreeGrafter"/>
</dbReference>
<dbReference type="EMBL" id="JAODUO010000801">
    <property type="protein sequence ID" value="KAK2174448.1"/>
    <property type="molecule type" value="Genomic_DNA"/>
</dbReference>
<dbReference type="InterPro" id="IPR057646">
    <property type="entry name" value="WD40_WDHD1_1st"/>
</dbReference>
<dbReference type="InterPro" id="IPR022100">
    <property type="entry name" value="WDHD1/CFT4_beta-prop_2nd"/>
</dbReference>
<evidence type="ECO:0000313" key="10">
    <source>
        <dbReference type="EMBL" id="KAK2174448.1"/>
    </source>
</evidence>
<feature type="compositionally biased region" description="Basic and acidic residues" evidence="6">
    <location>
        <begin position="803"/>
        <end position="812"/>
    </location>
</feature>
<evidence type="ECO:0000256" key="1">
    <source>
        <dbReference type="ARBA" id="ARBA00004123"/>
    </source>
</evidence>
<proteinExistence type="predicted"/>
<dbReference type="Proteomes" id="UP001209878">
    <property type="component" value="Unassembled WGS sequence"/>
</dbReference>
<dbReference type="SMART" id="SM00320">
    <property type="entry name" value="WD40"/>
    <property type="match status" value="7"/>
</dbReference>
<feature type="compositionally biased region" description="Acidic residues" evidence="6">
    <location>
        <begin position="322"/>
        <end position="336"/>
    </location>
</feature>
<evidence type="ECO:0000259" key="7">
    <source>
        <dbReference type="Pfam" id="PF12341"/>
    </source>
</evidence>